<dbReference type="Proteomes" id="UP000886595">
    <property type="component" value="Unassembled WGS sequence"/>
</dbReference>
<dbReference type="EMBL" id="JAAMPC010000011">
    <property type="protein sequence ID" value="KAG2282227.1"/>
    <property type="molecule type" value="Genomic_DNA"/>
</dbReference>
<gene>
    <name evidence="1" type="ORF">Bca52824_053447</name>
</gene>
<organism evidence="1 2">
    <name type="scientific">Brassica carinata</name>
    <name type="common">Ethiopian mustard</name>
    <name type="synonym">Abyssinian cabbage</name>
    <dbReference type="NCBI Taxonomy" id="52824"/>
    <lineage>
        <taxon>Eukaryota</taxon>
        <taxon>Viridiplantae</taxon>
        <taxon>Streptophyta</taxon>
        <taxon>Embryophyta</taxon>
        <taxon>Tracheophyta</taxon>
        <taxon>Spermatophyta</taxon>
        <taxon>Magnoliopsida</taxon>
        <taxon>eudicotyledons</taxon>
        <taxon>Gunneridae</taxon>
        <taxon>Pentapetalae</taxon>
        <taxon>rosids</taxon>
        <taxon>malvids</taxon>
        <taxon>Brassicales</taxon>
        <taxon>Brassicaceae</taxon>
        <taxon>Brassiceae</taxon>
        <taxon>Brassica</taxon>
    </lineage>
</organism>
<reference evidence="1 2" key="1">
    <citation type="submission" date="2020-02" db="EMBL/GenBank/DDBJ databases">
        <authorList>
            <person name="Ma Q."/>
            <person name="Huang Y."/>
            <person name="Song X."/>
            <person name="Pei D."/>
        </authorList>
    </citation>
    <scope>NUCLEOTIDE SEQUENCE [LARGE SCALE GENOMIC DNA]</scope>
    <source>
        <strain evidence="1">Sxm20200214</strain>
        <tissue evidence="1">Leaf</tissue>
    </source>
</reference>
<proteinExistence type="predicted"/>
<protein>
    <submittedName>
        <fullName evidence="1">Uncharacterized protein</fullName>
    </submittedName>
</protein>
<comment type="caution">
    <text evidence="1">The sequence shown here is derived from an EMBL/GenBank/DDBJ whole genome shotgun (WGS) entry which is preliminary data.</text>
</comment>
<name>A0A8X7UKM1_BRACI</name>
<evidence type="ECO:0000313" key="1">
    <source>
        <dbReference type="EMBL" id="KAG2282227.1"/>
    </source>
</evidence>
<accession>A0A8X7UKM1</accession>
<evidence type="ECO:0000313" key="2">
    <source>
        <dbReference type="Proteomes" id="UP000886595"/>
    </source>
</evidence>
<keyword evidence="2" id="KW-1185">Reference proteome</keyword>
<sequence>MMLLAKSSLTIYIYSDPTAAERLYRRKMPCRKRYVQVAEFKCLLGVKANTKNEYYDKTLQLPKEFDATTAW</sequence>
<dbReference type="AlphaFoldDB" id="A0A8X7UKM1"/>